<keyword evidence="4 5" id="KW-0732">Signal</keyword>
<reference evidence="6" key="1">
    <citation type="submission" date="2022-01" db="EMBL/GenBank/DDBJ databases">
        <title>Collection of gut derived symbiotic bacterial strains cultured from healthy donors.</title>
        <authorList>
            <person name="Lin H."/>
            <person name="Kohout C."/>
            <person name="Waligurski E."/>
            <person name="Pamer E.G."/>
        </authorList>
    </citation>
    <scope>NUCLEOTIDE SEQUENCE</scope>
    <source>
        <strain evidence="6">DFI.6.55</strain>
    </source>
</reference>
<dbReference type="NCBIfam" id="NF037995">
    <property type="entry name" value="TRAP_S1"/>
    <property type="match status" value="1"/>
</dbReference>
<organism evidence="6 7">
    <name type="scientific">Enterocloster aldenensis</name>
    <dbReference type="NCBI Taxonomy" id="358742"/>
    <lineage>
        <taxon>Bacteria</taxon>
        <taxon>Bacillati</taxon>
        <taxon>Bacillota</taxon>
        <taxon>Clostridia</taxon>
        <taxon>Lachnospirales</taxon>
        <taxon>Lachnospiraceae</taxon>
        <taxon>Enterocloster</taxon>
    </lineage>
</organism>
<evidence type="ECO:0000313" key="6">
    <source>
        <dbReference type="EMBL" id="MCG4744924.1"/>
    </source>
</evidence>
<evidence type="ECO:0000256" key="3">
    <source>
        <dbReference type="ARBA" id="ARBA00022448"/>
    </source>
</evidence>
<evidence type="ECO:0000256" key="5">
    <source>
        <dbReference type="SAM" id="SignalP"/>
    </source>
</evidence>
<evidence type="ECO:0000256" key="4">
    <source>
        <dbReference type="ARBA" id="ARBA00022729"/>
    </source>
</evidence>
<dbReference type="AlphaFoldDB" id="A0AAW5BVW5"/>
<dbReference type="Gene3D" id="3.40.190.170">
    <property type="entry name" value="Bacterial extracellular solute-binding protein, family 7"/>
    <property type="match status" value="1"/>
</dbReference>
<accession>A0AAW5BVW5</accession>
<dbReference type="InterPro" id="IPR038404">
    <property type="entry name" value="TRAP_DctP_sf"/>
</dbReference>
<feature type="chain" id="PRO_5043767243" evidence="5">
    <location>
        <begin position="31"/>
        <end position="353"/>
    </location>
</feature>
<dbReference type="EMBL" id="JAKNGE010000006">
    <property type="protein sequence ID" value="MCG4744924.1"/>
    <property type="molecule type" value="Genomic_DNA"/>
</dbReference>
<dbReference type="NCBIfam" id="TIGR00787">
    <property type="entry name" value="dctP"/>
    <property type="match status" value="1"/>
</dbReference>
<evidence type="ECO:0000256" key="2">
    <source>
        <dbReference type="ARBA" id="ARBA00009023"/>
    </source>
</evidence>
<dbReference type="Proteomes" id="UP001299608">
    <property type="component" value="Unassembled WGS sequence"/>
</dbReference>
<sequence>MMKRVALAMAGMMVLSLAGCGSSNSNPAAAAGADKTAADTSAAAASSDETYEFSLSMTYDVKSPMAVAAQKFSDDVKEASDGRLVINLFTNSALGSETDSYIAVAGDELEMTCAGVQGLDAYAPRYSFLSAPFLFKDTDHIKAVVDSEIGDGMKEDFIEDNLRMLGIGYRTPRVMSSNKPVRTPDDLNGLKMRVSEMSSWVSIWGPDTLGATAITMPLGELYGALQNGTAEASEGPYEQLATNKFYEVQDYVINTNHVYEWVAVFISEKTYQKLPEDLQDILSEYAVSSFGDYCTELNQETADSYLQELVDNGMEVIEPDREAFQEKALSSYDKWFADEWTVTDYDEVMSYAK</sequence>
<dbReference type="PROSITE" id="PS51257">
    <property type="entry name" value="PROKAR_LIPOPROTEIN"/>
    <property type="match status" value="1"/>
</dbReference>
<dbReference type="GO" id="GO:0030288">
    <property type="term" value="C:outer membrane-bounded periplasmic space"/>
    <property type="evidence" value="ECO:0007669"/>
    <property type="project" value="InterPro"/>
</dbReference>
<comment type="similarity">
    <text evidence="2">Belongs to the bacterial solute-binding protein 7 family.</text>
</comment>
<dbReference type="CDD" id="cd13603">
    <property type="entry name" value="PBP2_TRAP_Siap_TeaA_like"/>
    <property type="match status" value="1"/>
</dbReference>
<comment type="subcellular location">
    <subcellularLocation>
        <location evidence="1">Cell envelope</location>
    </subcellularLocation>
</comment>
<name>A0AAW5BVW5_9FIRM</name>
<comment type="caution">
    <text evidence="6">The sequence shown here is derived from an EMBL/GenBank/DDBJ whole genome shotgun (WGS) entry which is preliminary data.</text>
</comment>
<dbReference type="GO" id="GO:0055085">
    <property type="term" value="P:transmembrane transport"/>
    <property type="evidence" value="ECO:0007669"/>
    <property type="project" value="InterPro"/>
</dbReference>
<evidence type="ECO:0000313" key="7">
    <source>
        <dbReference type="Proteomes" id="UP001299608"/>
    </source>
</evidence>
<dbReference type="InterPro" id="IPR004682">
    <property type="entry name" value="TRAP_DctP"/>
</dbReference>
<feature type="signal peptide" evidence="5">
    <location>
        <begin position="1"/>
        <end position="30"/>
    </location>
</feature>
<dbReference type="PANTHER" id="PTHR33376">
    <property type="match status" value="1"/>
</dbReference>
<proteinExistence type="inferred from homology"/>
<dbReference type="Pfam" id="PF03480">
    <property type="entry name" value="DctP"/>
    <property type="match status" value="1"/>
</dbReference>
<evidence type="ECO:0000256" key="1">
    <source>
        <dbReference type="ARBA" id="ARBA00004196"/>
    </source>
</evidence>
<protein>
    <submittedName>
        <fullName evidence="6">TRAP transporter substrate-binding protein</fullName>
    </submittedName>
</protein>
<dbReference type="RefSeq" id="WP_238053419.1">
    <property type="nucleotide sequence ID" value="NZ_JAKNGE010000006.1"/>
</dbReference>
<dbReference type="PANTHER" id="PTHR33376:SF4">
    <property type="entry name" value="SIALIC ACID-BINDING PERIPLASMIC PROTEIN SIAP"/>
    <property type="match status" value="1"/>
</dbReference>
<gene>
    <name evidence="6" type="ORF">L0N08_05815</name>
</gene>
<dbReference type="InterPro" id="IPR018389">
    <property type="entry name" value="DctP_fam"/>
</dbReference>
<keyword evidence="3" id="KW-0813">Transport</keyword>